<gene>
    <name evidence="8" type="ORF">PoB_003482200</name>
</gene>
<evidence type="ECO:0000259" key="6">
    <source>
        <dbReference type="PROSITE" id="PS50888"/>
    </source>
</evidence>
<evidence type="ECO:0000313" key="9">
    <source>
        <dbReference type="Proteomes" id="UP000735302"/>
    </source>
</evidence>
<evidence type="ECO:0000256" key="5">
    <source>
        <dbReference type="SAM" id="MobiDB-lite"/>
    </source>
</evidence>
<dbReference type="GO" id="GO:0006355">
    <property type="term" value="P:regulation of DNA-templated transcription"/>
    <property type="evidence" value="ECO:0007669"/>
    <property type="project" value="InterPro"/>
</dbReference>
<dbReference type="GO" id="GO:0046983">
    <property type="term" value="F:protein dimerization activity"/>
    <property type="evidence" value="ECO:0007669"/>
    <property type="project" value="InterPro"/>
</dbReference>
<dbReference type="PANTHER" id="PTHR10985">
    <property type="entry name" value="BASIC HELIX-LOOP-HELIX TRANSCRIPTION FACTOR, HES-RELATED"/>
    <property type="match status" value="1"/>
</dbReference>
<organism evidence="8 9">
    <name type="scientific">Plakobranchus ocellatus</name>
    <dbReference type="NCBI Taxonomy" id="259542"/>
    <lineage>
        <taxon>Eukaryota</taxon>
        <taxon>Metazoa</taxon>
        <taxon>Spiralia</taxon>
        <taxon>Lophotrochozoa</taxon>
        <taxon>Mollusca</taxon>
        <taxon>Gastropoda</taxon>
        <taxon>Heterobranchia</taxon>
        <taxon>Euthyneura</taxon>
        <taxon>Panpulmonata</taxon>
        <taxon>Sacoglossa</taxon>
        <taxon>Placobranchoidea</taxon>
        <taxon>Plakobranchidae</taxon>
        <taxon>Plakobranchus</taxon>
    </lineage>
</organism>
<dbReference type="SUPFAM" id="SSF158457">
    <property type="entry name" value="Orange domain-like"/>
    <property type="match status" value="1"/>
</dbReference>
<name>A0AAV4AM18_9GAST</name>
<feature type="region of interest" description="Disordered" evidence="5">
    <location>
        <begin position="330"/>
        <end position="356"/>
    </location>
</feature>
<dbReference type="Pfam" id="PF00010">
    <property type="entry name" value="HLH"/>
    <property type="match status" value="1"/>
</dbReference>
<dbReference type="InterPro" id="IPR011598">
    <property type="entry name" value="bHLH_dom"/>
</dbReference>
<protein>
    <recommendedName>
        <fullName evidence="10">BHLH domain-containing protein</fullName>
    </recommendedName>
</protein>
<dbReference type="PROSITE" id="PS51054">
    <property type="entry name" value="ORANGE"/>
    <property type="match status" value="1"/>
</dbReference>
<evidence type="ECO:0000259" key="7">
    <source>
        <dbReference type="PROSITE" id="PS51054"/>
    </source>
</evidence>
<keyword evidence="9" id="KW-1185">Reference proteome</keyword>
<evidence type="ECO:0000256" key="2">
    <source>
        <dbReference type="ARBA" id="ARBA00023015"/>
    </source>
</evidence>
<proteinExistence type="predicted"/>
<reference evidence="8 9" key="1">
    <citation type="journal article" date="2021" name="Elife">
        <title>Chloroplast acquisition without the gene transfer in kleptoplastic sea slugs, Plakobranchus ocellatus.</title>
        <authorList>
            <person name="Maeda T."/>
            <person name="Takahashi S."/>
            <person name="Yoshida T."/>
            <person name="Shimamura S."/>
            <person name="Takaki Y."/>
            <person name="Nagai Y."/>
            <person name="Toyoda A."/>
            <person name="Suzuki Y."/>
            <person name="Arimoto A."/>
            <person name="Ishii H."/>
            <person name="Satoh N."/>
            <person name="Nishiyama T."/>
            <person name="Hasebe M."/>
            <person name="Maruyama T."/>
            <person name="Minagawa J."/>
            <person name="Obokata J."/>
            <person name="Shigenobu S."/>
        </authorList>
    </citation>
    <scope>NUCLEOTIDE SEQUENCE [LARGE SCALE GENOMIC DNA]</scope>
</reference>
<dbReference type="GO" id="GO:0005634">
    <property type="term" value="C:nucleus"/>
    <property type="evidence" value="ECO:0007669"/>
    <property type="project" value="UniProtKB-SubCell"/>
</dbReference>
<dbReference type="InterPro" id="IPR036638">
    <property type="entry name" value="HLH_DNA-bd_sf"/>
</dbReference>
<dbReference type="EMBL" id="BLXT01003952">
    <property type="protein sequence ID" value="GFO08317.1"/>
    <property type="molecule type" value="Genomic_DNA"/>
</dbReference>
<dbReference type="InterPro" id="IPR003650">
    <property type="entry name" value="Orange_dom"/>
</dbReference>
<dbReference type="Proteomes" id="UP000735302">
    <property type="component" value="Unassembled WGS sequence"/>
</dbReference>
<comment type="caution">
    <text evidence="8">The sequence shown here is derived from an EMBL/GenBank/DDBJ whole genome shotgun (WGS) entry which is preliminary data.</text>
</comment>
<dbReference type="GO" id="GO:0003677">
    <property type="term" value="F:DNA binding"/>
    <property type="evidence" value="ECO:0007669"/>
    <property type="project" value="InterPro"/>
</dbReference>
<evidence type="ECO:0000256" key="1">
    <source>
        <dbReference type="ARBA" id="ARBA00004123"/>
    </source>
</evidence>
<sequence>MAMDRPTFTNVCEATSQSHELDNMRPIHRKGKKLLAEKKRRARINNCLIQIRDLVCEGSEEKDSDVDKMEKAEILEKTLEVLTRYRREYNTMSFSPSGNRTGLHSSPSARQVMAVRYASGFSSCAEESIRYIQGSRLVPAEVKAQLQNHLRAIAHRMESRVSDIENLPAVSPGSSQFTPQYPLHPYSAQPSVMPRAVSSVLPVSGDLVSSSHPHEVEPGSGIRMPSPIHTSTPVTSHPCHNDQEDIASIKSEAPNDIPTAFRASYRYECITPEIDVVAEGDGKPVVTHSKTQITQHLQHRLPPTPEHVTFQSPYHRISPNLPITSTPVRVHPPQTSLSDSSLPCCGKESNQQSFRPPSHTTFIHPNQTSISSPSTFSNTFSSSASPSISHTIYTYHGYEPLPASSVNTPSLPLSHLHNTASIAVNKSHCPISSTSLSDMKPQTTPSTPALNLCVKTHASHQISPETMWRPW</sequence>
<evidence type="ECO:0000256" key="4">
    <source>
        <dbReference type="ARBA" id="ARBA00023242"/>
    </source>
</evidence>
<dbReference type="PROSITE" id="PS50888">
    <property type="entry name" value="BHLH"/>
    <property type="match status" value="1"/>
</dbReference>
<dbReference type="AlphaFoldDB" id="A0AAV4AM18"/>
<feature type="region of interest" description="Disordered" evidence="5">
    <location>
        <begin position="208"/>
        <end position="241"/>
    </location>
</feature>
<keyword evidence="3" id="KW-0804">Transcription</keyword>
<comment type="subcellular location">
    <subcellularLocation>
        <location evidence="1">Nucleus</location>
    </subcellularLocation>
</comment>
<feature type="domain" description="BHLH" evidence="6">
    <location>
        <begin position="28"/>
        <end position="85"/>
    </location>
</feature>
<dbReference type="Gene3D" id="4.10.280.10">
    <property type="entry name" value="Helix-loop-helix DNA-binding domain"/>
    <property type="match status" value="1"/>
</dbReference>
<keyword evidence="4" id="KW-0539">Nucleus</keyword>
<dbReference type="InterPro" id="IPR050370">
    <property type="entry name" value="HES_HEY"/>
</dbReference>
<keyword evidence="2" id="KW-0805">Transcription regulation</keyword>
<feature type="domain" description="Orange" evidence="7">
    <location>
        <begin position="117"/>
        <end position="150"/>
    </location>
</feature>
<feature type="compositionally biased region" description="Polar residues" evidence="5">
    <location>
        <begin position="330"/>
        <end position="341"/>
    </location>
</feature>
<dbReference type="SMART" id="SM00353">
    <property type="entry name" value="HLH"/>
    <property type="match status" value="1"/>
</dbReference>
<dbReference type="CDD" id="cd11410">
    <property type="entry name" value="bHLH_O_HES"/>
    <property type="match status" value="1"/>
</dbReference>
<evidence type="ECO:0000256" key="3">
    <source>
        <dbReference type="ARBA" id="ARBA00023163"/>
    </source>
</evidence>
<evidence type="ECO:0000313" key="8">
    <source>
        <dbReference type="EMBL" id="GFO08317.1"/>
    </source>
</evidence>
<evidence type="ECO:0008006" key="10">
    <source>
        <dbReference type="Google" id="ProtNLM"/>
    </source>
</evidence>
<dbReference type="SUPFAM" id="SSF47459">
    <property type="entry name" value="HLH, helix-loop-helix DNA-binding domain"/>
    <property type="match status" value="1"/>
</dbReference>
<accession>A0AAV4AM18</accession>